<dbReference type="AlphaFoldDB" id="A0A9N8W0Z8"/>
<sequence length="290" mass="32465">MSSQEPYRSSIPVIQQSPSRSPSLFSPLSSSLEPLVRPLPRTSSLPVSSLPQQIHQLTLPSNAFVCSKKSSRHDSFSSTNATDYSSDRKSSVGSLQNECLEKAHSHHSCENQYVYLLPPPEYSSESKDHGHSEDGDRAETVLSLNDVEEVERKMDEYEKMEAQVRMVATYEAKIVIQTFLITIGVFASLVVFTLQSRINFSSWAPFLYAGLWVIIFSGIIGWLLPFDRAYHVAISVLSAAVFCGYILYDTYMLFIKLSPEEYIIAAIDLYLDVINLFIALLVLLGGMDTK</sequence>
<evidence type="ECO:0000313" key="7">
    <source>
        <dbReference type="EMBL" id="CAG8473357.1"/>
    </source>
</evidence>
<feature type="compositionally biased region" description="Low complexity" evidence="6">
    <location>
        <begin position="17"/>
        <end position="41"/>
    </location>
</feature>
<proteinExistence type="inferred from homology"/>
<comment type="subcellular location">
    <subcellularLocation>
        <location evidence="1">Membrane</location>
        <topology evidence="1">Multi-pass membrane protein</topology>
    </subcellularLocation>
</comment>
<dbReference type="InterPro" id="IPR006214">
    <property type="entry name" value="Bax_inhibitor_1-related"/>
</dbReference>
<organism evidence="7 8">
    <name type="scientific">Paraglomus occultum</name>
    <dbReference type="NCBI Taxonomy" id="144539"/>
    <lineage>
        <taxon>Eukaryota</taxon>
        <taxon>Fungi</taxon>
        <taxon>Fungi incertae sedis</taxon>
        <taxon>Mucoromycota</taxon>
        <taxon>Glomeromycotina</taxon>
        <taxon>Glomeromycetes</taxon>
        <taxon>Paraglomerales</taxon>
        <taxon>Paraglomeraceae</taxon>
        <taxon>Paraglomus</taxon>
    </lineage>
</organism>
<dbReference type="OrthoDB" id="7933078at2759"/>
<evidence type="ECO:0000256" key="3">
    <source>
        <dbReference type="ARBA" id="ARBA00022989"/>
    </source>
</evidence>
<gene>
    <name evidence="7" type="ORF">POCULU_LOCUS1154</name>
</gene>
<feature type="transmembrane region" description="Helical" evidence="5">
    <location>
        <begin position="206"/>
        <end position="224"/>
    </location>
</feature>
<dbReference type="PANTHER" id="PTHR23291:SF50">
    <property type="entry name" value="PROTEIN LIFEGUARD 4"/>
    <property type="match status" value="1"/>
</dbReference>
<name>A0A9N8W0Z8_9GLOM</name>
<keyword evidence="3 5" id="KW-1133">Transmembrane helix</keyword>
<feature type="transmembrane region" description="Helical" evidence="5">
    <location>
        <begin position="269"/>
        <end position="287"/>
    </location>
</feature>
<feature type="transmembrane region" description="Helical" evidence="5">
    <location>
        <begin position="230"/>
        <end position="248"/>
    </location>
</feature>
<comment type="caution">
    <text evidence="5">Lacks conserved residue(s) required for the propagation of feature annotation.</text>
</comment>
<comment type="caution">
    <text evidence="7">The sequence shown here is derived from an EMBL/GenBank/DDBJ whole genome shotgun (WGS) entry which is preliminary data.</text>
</comment>
<evidence type="ECO:0000256" key="1">
    <source>
        <dbReference type="ARBA" id="ARBA00004141"/>
    </source>
</evidence>
<dbReference type="Pfam" id="PF01027">
    <property type="entry name" value="Bax1-I"/>
    <property type="match status" value="1"/>
</dbReference>
<comment type="similarity">
    <text evidence="5">Belongs to the BI1 family.</text>
</comment>
<dbReference type="GO" id="GO:0016020">
    <property type="term" value="C:membrane"/>
    <property type="evidence" value="ECO:0007669"/>
    <property type="project" value="UniProtKB-SubCell"/>
</dbReference>
<feature type="compositionally biased region" description="Polar residues" evidence="6">
    <location>
        <begin position="1"/>
        <end position="16"/>
    </location>
</feature>
<protein>
    <submittedName>
        <fullName evidence="7">3849_t:CDS:1</fullName>
    </submittedName>
</protein>
<dbReference type="PANTHER" id="PTHR23291">
    <property type="entry name" value="BAX INHIBITOR-RELATED"/>
    <property type="match status" value="1"/>
</dbReference>
<feature type="region of interest" description="Disordered" evidence="6">
    <location>
        <begin position="1"/>
        <end position="47"/>
    </location>
</feature>
<dbReference type="Proteomes" id="UP000789572">
    <property type="component" value="Unassembled WGS sequence"/>
</dbReference>
<feature type="region of interest" description="Disordered" evidence="6">
    <location>
        <begin position="70"/>
        <end position="90"/>
    </location>
</feature>
<keyword evidence="8" id="KW-1185">Reference proteome</keyword>
<evidence type="ECO:0000256" key="6">
    <source>
        <dbReference type="SAM" id="MobiDB-lite"/>
    </source>
</evidence>
<dbReference type="EMBL" id="CAJVPJ010000079">
    <property type="protein sequence ID" value="CAG8473357.1"/>
    <property type="molecule type" value="Genomic_DNA"/>
</dbReference>
<evidence type="ECO:0000256" key="4">
    <source>
        <dbReference type="ARBA" id="ARBA00023136"/>
    </source>
</evidence>
<evidence type="ECO:0000256" key="5">
    <source>
        <dbReference type="RuleBase" id="RU004379"/>
    </source>
</evidence>
<keyword evidence="2 5" id="KW-0812">Transmembrane</keyword>
<reference evidence="7" key="1">
    <citation type="submission" date="2021-06" db="EMBL/GenBank/DDBJ databases">
        <authorList>
            <person name="Kallberg Y."/>
            <person name="Tangrot J."/>
            <person name="Rosling A."/>
        </authorList>
    </citation>
    <scope>NUCLEOTIDE SEQUENCE</scope>
    <source>
        <strain evidence="7">IA702</strain>
    </source>
</reference>
<accession>A0A9N8W0Z8</accession>
<feature type="transmembrane region" description="Helical" evidence="5">
    <location>
        <begin position="174"/>
        <end position="194"/>
    </location>
</feature>
<keyword evidence="4 5" id="KW-0472">Membrane</keyword>
<evidence type="ECO:0000313" key="8">
    <source>
        <dbReference type="Proteomes" id="UP000789572"/>
    </source>
</evidence>
<evidence type="ECO:0000256" key="2">
    <source>
        <dbReference type="ARBA" id="ARBA00022692"/>
    </source>
</evidence>